<dbReference type="Proteomes" id="UP001153269">
    <property type="component" value="Unassembled WGS sequence"/>
</dbReference>
<evidence type="ECO:0000313" key="2">
    <source>
        <dbReference type="EMBL" id="CAB1421209.1"/>
    </source>
</evidence>
<evidence type="ECO:0000313" key="3">
    <source>
        <dbReference type="Proteomes" id="UP001153269"/>
    </source>
</evidence>
<keyword evidence="3" id="KW-1185">Reference proteome</keyword>
<name>A0A9N7TY86_PLEPL</name>
<dbReference type="AlphaFoldDB" id="A0A9N7TY86"/>
<comment type="caution">
    <text evidence="2">The sequence shown here is derived from an EMBL/GenBank/DDBJ whole genome shotgun (WGS) entry which is preliminary data.</text>
</comment>
<feature type="compositionally biased region" description="Basic and acidic residues" evidence="1">
    <location>
        <begin position="98"/>
        <end position="108"/>
    </location>
</feature>
<proteinExistence type="predicted"/>
<protein>
    <submittedName>
        <fullName evidence="2">Uncharacterized protein</fullName>
    </submittedName>
</protein>
<accession>A0A9N7TY86</accession>
<evidence type="ECO:0000256" key="1">
    <source>
        <dbReference type="SAM" id="MobiDB-lite"/>
    </source>
</evidence>
<organism evidence="2 3">
    <name type="scientific">Pleuronectes platessa</name>
    <name type="common">European plaice</name>
    <dbReference type="NCBI Taxonomy" id="8262"/>
    <lineage>
        <taxon>Eukaryota</taxon>
        <taxon>Metazoa</taxon>
        <taxon>Chordata</taxon>
        <taxon>Craniata</taxon>
        <taxon>Vertebrata</taxon>
        <taxon>Euteleostomi</taxon>
        <taxon>Actinopterygii</taxon>
        <taxon>Neopterygii</taxon>
        <taxon>Teleostei</taxon>
        <taxon>Neoteleostei</taxon>
        <taxon>Acanthomorphata</taxon>
        <taxon>Carangaria</taxon>
        <taxon>Pleuronectiformes</taxon>
        <taxon>Pleuronectoidei</taxon>
        <taxon>Pleuronectidae</taxon>
        <taxon>Pleuronectes</taxon>
    </lineage>
</organism>
<feature type="compositionally biased region" description="Basic and acidic residues" evidence="1">
    <location>
        <begin position="34"/>
        <end position="60"/>
    </location>
</feature>
<gene>
    <name evidence="2" type="ORF">PLEPLA_LOCUS9091</name>
</gene>
<dbReference type="EMBL" id="CADEAL010000511">
    <property type="protein sequence ID" value="CAB1421209.1"/>
    <property type="molecule type" value="Genomic_DNA"/>
</dbReference>
<feature type="region of interest" description="Disordered" evidence="1">
    <location>
        <begin position="1"/>
        <end position="108"/>
    </location>
</feature>
<sequence length="108" mass="11771">MAVVCSPPGPESSAALPKPLRDPVCRPQAILRQSPEEEATRGSRRQREEEAEEEKKEEGGSKQMCPTTHFGRKQSSVGSVSVQETSCGKTDEGEEGEEGRKEGRKEEG</sequence>
<reference evidence="2" key="1">
    <citation type="submission" date="2020-03" db="EMBL/GenBank/DDBJ databases">
        <authorList>
            <person name="Weist P."/>
        </authorList>
    </citation>
    <scope>NUCLEOTIDE SEQUENCE</scope>
</reference>
<feature type="compositionally biased region" description="Polar residues" evidence="1">
    <location>
        <begin position="73"/>
        <end position="88"/>
    </location>
</feature>